<reference evidence="7 8" key="1">
    <citation type="submission" date="2015-01" db="EMBL/GenBank/DDBJ databases">
        <title>Evolution of Trichinella species and genotypes.</title>
        <authorList>
            <person name="Korhonen P.K."/>
            <person name="Edoardo P."/>
            <person name="Giuseppe L.R."/>
            <person name="Gasser R.B."/>
        </authorList>
    </citation>
    <scope>NUCLEOTIDE SEQUENCE [LARGE SCALE GENOMIC DNA]</scope>
    <source>
        <strain evidence="7">ISS1980</strain>
    </source>
</reference>
<dbReference type="InterPro" id="IPR001377">
    <property type="entry name" value="Ribosomal_eS6"/>
</dbReference>
<evidence type="ECO:0000256" key="1">
    <source>
        <dbReference type="ARBA" id="ARBA00009312"/>
    </source>
</evidence>
<feature type="region of interest" description="Disordered" evidence="6">
    <location>
        <begin position="218"/>
        <end position="257"/>
    </location>
</feature>
<evidence type="ECO:0000256" key="2">
    <source>
        <dbReference type="ARBA" id="ARBA00022980"/>
    </source>
</evidence>
<dbReference type="Proteomes" id="UP000054843">
    <property type="component" value="Unassembled WGS sequence"/>
</dbReference>
<keyword evidence="2 7" id="KW-0689">Ribosomal protein</keyword>
<dbReference type="Gene3D" id="1.20.5.2650">
    <property type="match status" value="1"/>
</dbReference>
<dbReference type="PROSITE" id="PS00578">
    <property type="entry name" value="RIBOSOMAL_S6E"/>
    <property type="match status" value="1"/>
</dbReference>
<organism evidence="7 8">
    <name type="scientific">Trichinella papuae</name>
    <dbReference type="NCBI Taxonomy" id="268474"/>
    <lineage>
        <taxon>Eukaryota</taxon>
        <taxon>Metazoa</taxon>
        <taxon>Ecdysozoa</taxon>
        <taxon>Nematoda</taxon>
        <taxon>Enoplea</taxon>
        <taxon>Dorylaimia</taxon>
        <taxon>Trichinellida</taxon>
        <taxon>Trichinellidae</taxon>
        <taxon>Trichinella</taxon>
    </lineage>
</organism>
<dbReference type="PANTHER" id="PTHR11502">
    <property type="entry name" value="40S RIBOSOMAL PROTEIN S6"/>
    <property type="match status" value="1"/>
</dbReference>
<dbReference type="Pfam" id="PF01092">
    <property type="entry name" value="Ribosomal_S6e"/>
    <property type="match status" value="1"/>
</dbReference>
<feature type="compositionally biased region" description="Low complexity" evidence="6">
    <location>
        <begin position="230"/>
        <end position="250"/>
    </location>
</feature>
<dbReference type="GO" id="GO:1990904">
    <property type="term" value="C:ribonucleoprotein complex"/>
    <property type="evidence" value="ECO:0007669"/>
    <property type="project" value="UniProtKB-KW"/>
</dbReference>
<dbReference type="STRING" id="268474.A0A0V1MQW4"/>
<keyword evidence="3" id="KW-0687">Ribonucleoprotein</keyword>
<dbReference type="GO" id="GO:0003735">
    <property type="term" value="F:structural constituent of ribosome"/>
    <property type="evidence" value="ECO:0007669"/>
    <property type="project" value="InterPro"/>
</dbReference>
<protein>
    <recommendedName>
        <fullName evidence="4">Small ribosomal subunit protein eS6</fullName>
    </recommendedName>
    <alternativeName>
        <fullName evidence="5">40S ribosomal protein S6</fullName>
    </alternativeName>
</protein>
<accession>A0A0V1MQW4</accession>
<dbReference type="GO" id="GO:0006412">
    <property type="term" value="P:translation"/>
    <property type="evidence" value="ECO:0007669"/>
    <property type="project" value="InterPro"/>
</dbReference>
<dbReference type="InterPro" id="IPR018282">
    <property type="entry name" value="Ribosomal_eS6_CS"/>
</dbReference>
<feature type="compositionally biased region" description="Basic residues" evidence="6">
    <location>
        <begin position="317"/>
        <end position="328"/>
    </location>
</feature>
<sequence>MKLNVAYPVTACQKTFEIEDERKLRIFYDKRMGQEVDMSSIDDQWKGYIAKISGGNDKQGFPMKQGVLTNQRVRLLLRKGHSCYRPRRDGERRRKSVRGCIVDGNLSVLNLVIVKKGEGDVAGLTDRSIPRPLGPKRASKIRKLFNLSYEDDVRKYVVRRELPAKDGKKARSKAPKIQRLITPRVLQRRRHRLALKRRRAIQRREQASEYHKLLAQRQKEKAMEKRAARRSASLRSSASKSITESSSIKKFPMPAKSKITTKVAVAETKVVEKRGKVQKGQAAAVKPKAGTPAKSKMQAKPNAAAAGGGKTTATKKTITKKTKSSGKK</sequence>
<dbReference type="EMBL" id="JYDO01000054">
    <property type="protein sequence ID" value="KRZ74182.1"/>
    <property type="molecule type" value="Genomic_DNA"/>
</dbReference>
<comment type="similarity">
    <text evidence="1">Belongs to the eukaryotic ribosomal protein eS6 family.</text>
</comment>
<dbReference type="SMART" id="SM01405">
    <property type="entry name" value="Ribosomal_S6e"/>
    <property type="match status" value="1"/>
</dbReference>
<keyword evidence="8" id="KW-1185">Reference proteome</keyword>
<dbReference type="OrthoDB" id="10260596at2759"/>
<dbReference type="AlphaFoldDB" id="A0A0V1MQW4"/>
<evidence type="ECO:0000256" key="5">
    <source>
        <dbReference type="ARBA" id="ARBA00035403"/>
    </source>
</evidence>
<gene>
    <name evidence="7" type="primary">rps6</name>
    <name evidence="7" type="ORF">T10_1941</name>
</gene>
<dbReference type="GO" id="GO:0005840">
    <property type="term" value="C:ribosome"/>
    <property type="evidence" value="ECO:0007669"/>
    <property type="project" value="UniProtKB-KW"/>
</dbReference>
<evidence type="ECO:0000256" key="4">
    <source>
        <dbReference type="ARBA" id="ARBA00035278"/>
    </source>
</evidence>
<evidence type="ECO:0000256" key="6">
    <source>
        <dbReference type="SAM" id="MobiDB-lite"/>
    </source>
</evidence>
<evidence type="ECO:0000256" key="3">
    <source>
        <dbReference type="ARBA" id="ARBA00023274"/>
    </source>
</evidence>
<feature type="region of interest" description="Disordered" evidence="6">
    <location>
        <begin position="274"/>
        <end position="328"/>
    </location>
</feature>
<evidence type="ECO:0000313" key="7">
    <source>
        <dbReference type="EMBL" id="KRZ74182.1"/>
    </source>
</evidence>
<name>A0A0V1MQW4_9BILA</name>
<proteinExistence type="inferred from homology"/>
<comment type="caution">
    <text evidence="7">The sequence shown here is derived from an EMBL/GenBank/DDBJ whole genome shotgun (WGS) entry which is preliminary data.</text>
</comment>
<evidence type="ECO:0000313" key="8">
    <source>
        <dbReference type="Proteomes" id="UP000054843"/>
    </source>
</evidence>